<sequence length="219" mass="25107">MSFFFPSKAEKALGKVKKKNLAVFATYADGSNRHKTEVVRVDPKKCVVVGFTETLREDSINVLIPELDVYFETRVTHKTHDIKGRVLFYCDMPEEVGSLKRDLGPDRYFVYPKGTAVLAVSEQEAFLDDMKTTKMYLWCVGEREVALVNKTKHSFEVGFKFLAAKLQIGKVEVLVDLEVSELQEKVYGREKVPIMRCTVTSEIQESEPWLDICRKVDRL</sequence>
<protein>
    <submittedName>
        <fullName evidence="1">Uncharacterized protein</fullName>
    </submittedName>
</protein>
<evidence type="ECO:0000313" key="1">
    <source>
        <dbReference type="EMBL" id="MBO1317460.1"/>
    </source>
</evidence>
<organism evidence="1 2">
    <name type="scientific">Acanthopleuribacter pedis</name>
    <dbReference type="NCBI Taxonomy" id="442870"/>
    <lineage>
        <taxon>Bacteria</taxon>
        <taxon>Pseudomonadati</taxon>
        <taxon>Acidobacteriota</taxon>
        <taxon>Holophagae</taxon>
        <taxon>Acanthopleuribacterales</taxon>
        <taxon>Acanthopleuribacteraceae</taxon>
        <taxon>Acanthopleuribacter</taxon>
    </lineage>
</organism>
<keyword evidence="2" id="KW-1185">Reference proteome</keyword>
<dbReference type="EMBL" id="JAFREP010000002">
    <property type="protein sequence ID" value="MBO1317460.1"/>
    <property type="molecule type" value="Genomic_DNA"/>
</dbReference>
<proteinExistence type="predicted"/>
<gene>
    <name evidence="1" type="ORF">J3U88_03240</name>
</gene>
<dbReference type="RefSeq" id="WP_207856696.1">
    <property type="nucleotide sequence ID" value="NZ_JAFREP010000002.1"/>
</dbReference>
<dbReference type="Proteomes" id="UP000664417">
    <property type="component" value="Unassembled WGS sequence"/>
</dbReference>
<name>A0A8J7Q1E6_9BACT</name>
<accession>A0A8J7Q1E6</accession>
<comment type="caution">
    <text evidence="1">The sequence shown here is derived from an EMBL/GenBank/DDBJ whole genome shotgun (WGS) entry which is preliminary data.</text>
</comment>
<evidence type="ECO:0000313" key="2">
    <source>
        <dbReference type="Proteomes" id="UP000664417"/>
    </source>
</evidence>
<reference evidence="1" key="1">
    <citation type="submission" date="2021-03" db="EMBL/GenBank/DDBJ databases">
        <authorList>
            <person name="Wang G."/>
        </authorList>
    </citation>
    <scope>NUCLEOTIDE SEQUENCE</scope>
    <source>
        <strain evidence="1">KCTC 12899</strain>
    </source>
</reference>
<dbReference type="AlphaFoldDB" id="A0A8J7Q1E6"/>